<reference evidence="2 3" key="1">
    <citation type="submission" date="2023-01" db="EMBL/GenBank/DDBJ databases">
        <title>Analysis of 21 Apiospora genomes using comparative genomics revels a genus with tremendous synthesis potential of carbohydrate active enzymes and secondary metabolites.</title>
        <authorList>
            <person name="Sorensen T."/>
        </authorList>
    </citation>
    <scope>NUCLEOTIDE SEQUENCE [LARGE SCALE GENOMIC DNA]</scope>
    <source>
        <strain evidence="2 3">CBS 33761</strain>
    </source>
</reference>
<protein>
    <submittedName>
        <fullName evidence="2">Uncharacterized protein</fullName>
    </submittedName>
</protein>
<organism evidence="2 3">
    <name type="scientific">Apiospora rasikravindrae</name>
    <dbReference type="NCBI Taxonomy" id="990691"/>
    <lineage>
        <taxon>Eukaryota</taxon>
        <taxon>Fungi</taxon>
        <taxon>Dikarya</taxon>
        <taxon>Ascomycota</taxon>
        <taxon>Pezizomycotina</taxon>
        <taxon>Sordariomycetes</taxon>
        <taxon>Xylariomycetidae</taxon>
        <taxon>Amphisphaeriales</taxon>
        <taxon>Apiosporaceae</taxon>
        <taxon>Apiospora</taxon>
    </lineage>
</organism>
<accession>A0ABR1S136</accession>
<comment type="caution">
    <text evidence="2">The sequence shown here is derived from an EMBL/GenBank/DDBJ whole genome shotgun (WGS) entry which is preliminary data.</text>
</comment>
<gene>
    <name evidence="2" type="ORF">PG993_011960</name>
</gene>
<dbReference type="EMBL" id="JAQQWK010000011">
    <property type="protein sequence ID" value="KAK8023894.1"/>
    <property type="molecule type" value="Genomic_DNA"/>
</dbReference>
<feature type="compositionally biased region" description="Polar residues" evidence="1">
    <location>
        <begin position="56"/>
        <end position="67"/>
    </location>
</feature>
<keyword evidence="3" id="KW-1185">Reference proteome</keyword>
<evidence type="ECO:0000256" key="1">
    <source>
        <dbReference type="SAM" id="MobiDB-lite"/>
    </source>
</evidence>
<sequence>MTYLSEFVEAPQSDCPMNADTAITPIPATLFGSEHHNISNHFCEQWHSDESAYMNVDSSGKNKNPETQLRGRTPPPSASDWKDWDFELFYTPKEGGKKCSADCSEAFYRLSNDCASNSGGVYMYSKGTLDVGCGDFGYNIHRAKAARREYERVCYKKEDFIWNGPVEFGFVNLFTQFACPDMRKPVKKDDKSTFRHLYRPSDGAATYQYNVWWKEGCELENDGPTEVLISDPLGTSPKDDLTCVKYLLDNYRKCNNGGVGGTIQVGCLIYEFKADRNERGW</sequence>
<evidence type="ECO:0000313" key="3">
    <source>
        <dbReference type="Proteomes" id="UP001444661"/>
    </source>
</evidence>
<name>A0ABR1S136_9PEZI</name>
<feature type="region of interest" description="Disordered" evidence="1">
    <location>
        <begin position="54"/>
        <end position="78"/>
    </location>
</feature>
<evidence type="ECO:0000313" key="2">
    <source>
        <dbReference type="EMBL" id="KAK8023894.1"/>
    </source>
</evidence>
<proteinExistence type="predicted"/>
<dbReference type="Proteomes" id="UP001444661">
    <property type="component" value="Unassembled WGS sequence"/>
</dbReference>